<dbReference type="GO" id="GO:0005509">
    <property type="term" value="F:calcium ion binding"/>
    <property type="evidence" value="ECO:0007669"/>
    <property type="project" value="TreeGrafter"/>
</dbReference>
<dbReference type="OrthoDB" id="423498at2759"/>
<feature type="binding site" evidence="3">
    <location>
        <position position="31"/>
    </location>
    <ligand>
        <name>a divalent metal cation</name>
        <dbReference type="ChEBI" id="CHEBI:60240"/>
    </ligand>
</feature>
<dbReference type="PANTHER" id="PTHR10907">
    <property type="entry name" value="REGUCALCIN"/>
    <property type="match status" value="1"/>
</dbReference>
<comment type="cofactor">
    <cofactor evidence="3">
        <name>Zn(2+)</name>
        <dbReference type="ChEBI" id="CHEBI:29105"/>
    </cofactor>
    <text evidence="3">Binds 1 divalent metal cation per subunit.</text>
</comment>
<protein>
    <recommendedName>
        <fullName evidence="4">SMP-30/Gluconolactonase/LRE-like region domain-containing protein</fullName>
    </recommendedName>
</protein>
<comment type="similarity">
    <text evidence="1">Belongs to the SMP-30/CGR1 family.</text>
</comment>
<dbReference type="InterPro" id="IPR005511">
    <property type="entry name" value="SMP-30"/>
</dbReference>
<evidence type="ECO:0000256" key="2">
    <source>
        <dbReference type="PIRSR" id="PIRSR605511-1"/>
    </source>
</evidence>
<dbReference type="EMBL" id="CAJOBZ010000027">
    <property type="protein sequence ID" value="CAF4880728.1"/>
    <property type="molecule type" value="Genomic_DNA"/>
</dbReference>
<dbReference type="SUPFAM" id="SSF63829">
    <property type="entry name" value="Calcium-dependent phosphotriesterase"/>
    <property type="match status" value="1"/>
</dbReference>
<feature type="active site" description="Proton donor/acceptor" evidence="2">
    <location>
        <position position="228"/>
    </location>
</feature>
<name>A0A821TT76_9NEOP</name>
<accession>A0A821TT76</accession>
<evidence type="ECO:0000313" key="5">
    <source>
        <dbReference type="EMBL" id="CAF4880728.1"/>
    </source>
</evidence>
<evidence type="ECO:0000259" key="4">
    <source>
        <dbReference type="Pfam" id="PF08450"/>
    </source>
</evidence>
<sequence length="324" mass="36077">MTSQAKKHNKSFYKMAPIYVNDKPAIFAHAESPVWDVDTQSLFFVDVHSQNVHRYDYSTKKLYTKHIDYGQVNIVSLVAGSRRLLVAVRSALYLLDWNVSGDAALRLLTTVDQGLPDNVINEGKPDGEGRFWGGTKGPQVGDDVQPDKATLYSFEPDQEGYVQPRVVLRPVSISNGLAFSLNNTIMYYVDSATQKIEAFDYDAQRGEISGRRTILDITTYGYDDAIPDGLTIDSNGHLWVALMFGGTILHIDPEARQVIYGYKLPGVRTTSLCWGGPDLDELYVTTGREKDVIEPFAGAIFTIKNTGSRGVPAHTFRYDNADSY</sequence>
<dbReference type="InterPro" id="IPR011042">
    <property type="entry name" value="6-blade_b-propeller_TolB-like"/>
</dbReference>
<feature type="domain" description="SMP-30/Gluconolactonase/LRE-like region" evidence="4">
    <location>
        <begin position="30"/>
        <end position="287"/>
    </location>
</feature>
<organism evidence="5 6">
    <name type="scientific">Pieris macdunnoughi</name>
    <dbReference type="NCBI Taxonomy" id="345717"/>
    <lineage>
        <taxon>Eukaryota</taxon>
        <taxon>Metazoa</taxon>
        <taxon>Ecdysozoa</taxon>
        <taxon>Arthropoda</taxon>
        <taxon>Hexapoda</taxon>
        <taxon>Insecta</taxon>
        <taxon>Pterygota</taxon>
        <taxon>Neoptera</taxon>
        <taxon>Endopterygota</taxon>
        <taxon>Lepidoptera</taxon>
        <taxon>Glossata</taxon>
        <taxon>Ditrysia</taxon>
        <taxon>Papilionoidea</taxon>
        <taxon>Pieridae</taxon>
        <taxon>Pierinae</taxon>
        <taxon>Pieris</taxon>
    </lineage>
</organism>
<evidence type="ECO:0000313" key="6">
    <source>
        <dbReference type="Proteomes" id="UP000663880"/>
    </source>
</evidence>
<gene>
    <name evidence="5" type="ORF">PMACD_LOCUS9578</name>
</gene>
<dbReference type="PRINTS" id="PR01790">
    <property type="entry name" value="SMP30FAMILY"/>
</dbReference>
<keyword evidence="6" id="KW-1185">Reference proteome</keyword>
<comment type="caution">
    <text evidence="5">The sequence shown here is derived from an EMBL/GenBank/DDBJ whole genome shotgun (WGS) entry which is preliminary data.</text>
</comment>
<proteinExistence type="inferred from homology"/>
<feature type="binding site" evidence="3">
    <location>
        <position position="175"/>
    </location>
    <ligand>
        <name>a divalent metal cation</name>
        <dbReference type="ChEBI" id="CHEBI:60240"/>
    </ligand>
</feature>
<dbReference type="InterPro" id="IPR013658">
    <property type="entry name" value="SGL"/>
</dbReference>
<dbReference type="AlphaFoldDB" id="A0A821TT76"/>
<dbReference type="Gene3D" id="2.120.10.30">
    <property type="entry name" value="TolB, C-terminal domain"/>
    <property type="match status" value="1"/>
</dbReference>
<keyword evidence="3" id="KW-0479">Metal-binding</keyword>
<keyword evidence="3" id="KW-0862">Zinc</keyword>
<dbReference type="GO" id="GO:0019853">
    <property type="term" value="P:L-ascorbic acid biosynthetic process"/>
    <property type="evidence" value="ECO:0007669"/>
    <property type="project" value="TreeGrafter"/>
</dbReference>
<reference evidence="5" key="1">
    <citation type="submission" date="2021-02" db="EMBL/GenBank/DDBJ databases">
        <authorList>
            <person name="Steward A R."/>
        </authorList>
    </citation>
    <scope>NUCLEOTIDE SEQUENCE</scope>
</reference>
<feature type="binding site" evidence="3">
    <location>
        <position position="121"/>
    </location>
    <ligand>
        <name>substrate</name>
    </ligand>
</feature>
<dbReference type="Proteomes" id="UP000663880">
    <property type="component" value="Unassembled WGS sequence"/>
</dbReference>
<evidence type="ECO:0000256" key="1">
    <source>
        <dbReference type="ARBA" id="ARBA00008853"/>
    </source>
</evidence>
<dbReference type="Pfam" id="PF08450">
    <property type="entry name" value="SGL"/>
    <property type="match status" value="1"/>
</dbReference>
<feature type="binding site" evidence="3">
    <location>
        <position position="228"/>
    </location>
    <ligand>
        <name>a divalent metal cation</name>
        <dbReference type="ChEBI" id="CHEBI:60240"/>
    </ligand>
</feature>
<evidence type="ECO:0000256" key="3">
    <source>
        <dbReference type="PIRSR" id="PIRSR605511-2"/>
    </source>
</evidence>
<dbReference type="PANTHER" id="PTHR10907:SF47">
    <property type="entry name" value="REGUCALCIN"/>
    <property type="match status" value="1"/>
</dbReference>
<dbReference type="GO" id="GO:0004341">
    <property type="term" value="F:gluconolactonase activity"/>
    <property type="evidence" value="ECO:0007669"/>
    <property type="project" value="TreeGrafter"/>
</dbReference>